<feature type="chain" id="PRO_5046312482" evidence="1">
    <location>
        <begin position="29"/>
        <end position="197"/>
    </location>
</feature>
<evidence type="ECO:0000313" key="3">
    <source>
        <dbReference type="Proteomes" id="UP001156940"/>
    </source>
</evidence>
<name>A0ABT6J6U9_9GAMM</name>
<evidence type="ECO:0000256" key="1">
    <source>
        <dbReference type="SAM" id="SignalP"/>
    </source>
</evidence>
<dbReference type="Proteomes" id="UP001156940">
    <property type="component" value="Unassembled WGS sequence"/>
</dbReference>
<organism evidence="2 3">
    <name type="scientific">Luteimonas endophytica</name>
    <dbReference type="NCBI Taxonomy" id="3042023"/>
    <lineage>
        <taxon>Bacteria</taxon>
        <taxon>Pseudomonadati</taxon>
        <taxon>Pseudomonadota</taxon>
        <taxon>Gammaproteobacteria</taxon>
        <taxon>Lysobacterales</taxon>
        <taxon>Lysobacteraceae</taxon>
        <taxon>Luteimonas</taxon>
    </lineage>
</organism>
<reference evidence="2 3" key="1">
    <citation type="submission" date="2023-04" db="EMBL/GenBank/DDBJ databases">
        <title>Luteimonas endophyticus RD2P54.</title>
        <authorList>
            <person name="Sun J.-Q."/>
        </authorList>
    </citation>
    <scope>NUCLEOTIDE SEQUENCE [LARGE SCALE GENOMIC DNA]</scope>
    <source>
        <strain evidence="2 3">RD2P54</strain>
    </source>
</reference>
<accession>A0ABT6J6U9</accession>
<proteinExistence type="predicted"/>
<gene>
    <name evidence="2" type="ORF">QFW77_04715</name>
</gene>
<comment type="caution">
    <text evidence="2">The sequence shown here is derived from an EMBL/GenBank/DDBJ whole genome shotgun (WGS) entry which is preliminary data.</text>
</comment>
<sequence>MKYRRPPPFYVQILAIAVMASGSASAFAAQLLAPVGEEAYRNALMNRRIFSFLDSIGGAADINRQNFERHVGLRPASESALEGNILLRYAYGTDGAWGYLFTLKDSARSSVDIGIAPTIDFYDAPIDRCALDFETLDSRLRGNSFDAANSTVHALGGQRMTYQKGDLVIRVTYIRERAAGLSCIMVIEIQSVETGND</sequence>
<dbReference type="EMBL" id="JARXRM010000019">
    <property type="protein sequence ID" value="MDH5822292.1"/>
    <property type="molecule type" value="Genomic_DNA"/>
</dbReference>
<keyword evidence="1" id="KW-0732">Signal</keyword>
<feature type="signal peptide" evidence="1">
    <location>
        <begin position="1"/>
        <end position="28"/>
    </location>
</feature>
<protein>
    <submittedName>
        <fullName evidence="2">Uncharacterized protein</fullName>
    </submittedName>
</protein>
<evidence type="ECO:0000313" key="2">
    <source>
        <dbReference type="EMBL" id="MDH5822292.1"/>
    </source>
</evidence>
<keyword evidence="3" id="KW-1185">Reference proteome</keyword>
<dbReference type="RefSeq" id="WP_280573161.1">
    <property type="nucleotide sequence ID" value="NZ_JARXRM010000019.1"/>
</dbReference>